<evidence type="ECO:0000256" key="2">
    <source>
        <dbReference type="ARBA" id="ARBA00022448"/>
    </source>
</evidence>
<evidence type="ECO:0000259" key="7">
    <source>
        <dbReference type="PROSITE" id="PS50893"/>
    </source>
</evidence>
<name>A0A9W6CXJ6_9MICO</name>
<dbReference type="Pfam" id="PF00005">
    <property type="entry name" value="ABC_tran"/>
    <property type="match status" value="1"/>
</dbReference>
<feature type="compositionally biased region" description="Basic and acidic residues" evidence="6">
    <location>
        <begin position="51"/>
        <end position="62"/>
    </location>
</feature>
<dbReference type="Gene3D" id="3.40.50.300">
    <property type="entry name" value="P-loop containing nucleotide triphosphate hydrolases"/>
    <property type="match status" value="1"/>
</dbReference>
<feature type="compositionally biased region" description="Basic residues" evidence="6">
    <location>
        <begin position="211"/>
        <end position="221"/>
    </location>
</feature>
<keyword evidence="3" id="KW-0547">Nucleotide-binding</keyword>
<dbReference type="GO" id="GO:0046677">
    <property type="term" value="P:response to antibiotic"/>
    <property type="evidence" value="ECO:0007669"/>
    <property type="project" value="UniProtKB-KW"/>
</dbReference>
<dbReference type="GO" id="GO:0005524">
    <property type="term" value="F:ATP binding"/>
    <property type="evidence" value="ECO:0007669"/>
    <property type="project" value="UniProtKB-KW"/>
</dbReference>
<evidence type="ECO:0000256" key="1">
    <source>
        <dbReference type="ARBA" id="ARBA00004202"/>
    </source>
</evidence>
<keyword evidence="2" id="KW-0813">Transport</keyword>
<sequence length="491" mass="51903">MVTPVPPFRDDGERTDGPDEGASAAGAGRNGSKRSSASRSASGQAAGARGEAARRTTADKSRTRSQAAADAKSSRSGTTTAIAERRRQAKVAAATVVGGSRTEPDPMGGEAPVEELAVEEIEDQTMTDAAERTLPPEEAVLLVDEDDDADLEPEADAAPEAEDELEDEDPEGSIETAETGVDAPGVDELESEFAVDFAIAPEAEPEPAPVRRTKSQRRMRRFQRGTRIRPARPGPGPDAPVVLSLSGLGKRYGSTVAVQDVSLDVRAGSFYGIVGPNGAGKTTTLSIISGLLRPDAGTVKVHGIDVWKDPRRAKQALGVLPDRLRVFDRLTGSQLLYYAGVLRGMNPKTVRQRSADLAAAFGIEEALDRLVADYSAGMTKKVALAASMIHSPRVLVLDEPFESVDPVSTANISDILQRFADRGGTVIISSHGMDLIERACDSVAVIVGGKVLAEGTMDEVRDGRTLEDRFVDLAGGRKAAEGLEWLHSSSD</sequence>
<dbReference type="PANTHER" id="PTHR42711">
    <property type="entry name" value="ABC TRANSPORTER ATP-BINDING PROTEIN"/>
    <property type="match status" value="1"/>
</dbReference>
<dbReference type="EMBL" id="BSDP01000001">
    <property type="protein sequence ID" value="GLI28467.1"/>
    <property type="molecule type" value="Genomic_DNA"/>
</dbReference>
<evidence type="ECO:0000313" key="8">
    <source>
        <dbReference type="EMBL" id="GLI28467.1"/>
    </source>
</evidence>
<keyword evidence="4" id="KW-0067">ATP-binding</keyword>
<dbReference type="InterPro" id="IPR003593">
    <property type="entry name" value="AAA+_ATPase"/>
</dbReference>
<dbReference type="PANTHER" id="PTHR42711:SF19">
    <property type="entry name" value="DOXORUBICIN RESISTANCE ATP-BINDING PROTEIN DRRA"/>
    <property type="match status" value="1"/>
</dbReference>
<feature type="region of interest" description="Disordered" evidence="6">
    <location>
        <begin position="199"/>
        <end position="221"/>
    </location>
</feature>
<dbReference type="SMART" id="SM00382">
    <property type="entry name" value="AAA"/>
    <property type="match status" value="1"/>
</dbReference>
<feature type="region of interest" description="Disordered" evidence="6">
    <location>
        <begin position="143"/>
        <end position="185"/>
    </location>
</feature>
<keyword evidence="5" id="KW-0046">Antibiotic resistance</keyword>
<dbReference type="Proteomes" id="UP001144396">
    <property type="component" value="Unassembled WGS sequence"/>
</dbReference>
<dbReference type="CDD" id="cd03230">
    <property type="entry name" value="ABC_DR_subfamily_A"/>
    <property type="match status" value="1"/>
</dbReference>
<evidence type="ECO:0000256" key="3">
    <source>
        <dbReference type="ARBA" id="ARBA00022741"/>
    </source>
</evidence>
<evidence type="ECO:0000256" key="6">
    <source>
        <dbReference type="SAM" id="MobiDB-lite"/>
    </source>
</evidence>
<comment type="subcellular location">
    <subcellularLocation>
        <location evidence="1">Cell membrane</location>
        <topology evidence="1">Peripheral membrane protein</topology>
    </subcellularLocation>
</comment>
<keyword evidence="9" id="KW-1185">Reference proteome</keyword>
<proteinExistence type="predicted"/>
<dbReference type="InterPro" id="IPR027417">
    <property type="entry name" value="P-loop_NTPase"/>
</dbReference>
<evidence type="ECO:0000313" key="9">
    <source>
        <dbReference type="Proteomes" id="UP001144396"/>
    </source>
</evidence>
<dbReference type="SUPFAM" id="SSF52540">
    <property type="entry name" value="P-loop containing nucleoside triphosphate hydrolases"/>
    <property type="match status" value="1"/>
</dbReference>
<feature type="domain" description="ABC transporter" evidence="7">
    <location>
        <begin position="243"/>
        <end position="473"/>
    </location>
</feature>
<dbReference type="GO" id="GO:0005886">
    <property type="term" value="C:plasma membrane"/>
    <property type="evidence" value="ECO:0007669"/>
    <property type="project" value="UniProtKB-SubCell"/>
</dbReference>
<evidence type="ECO:0000256" key="5">
    <source>
        <dbReference type="ARBA" id="ARBA00023251"/>
    </source>
</evidence>
<organism evidence="8 9">
    <name type="scientific">Agromyces rhizosphaerae</name>
    <dbReference type="NCBI Taxonomy" id="88374"/>
    <lineage>
        <taxon>Bacteria</taxon>
        <taxon>Bacillati</taxon>
        <taxon>Actinomycetota</taxon>
        <taxon>Actinomycetes</taxon>
        <taxon>Micrococcales</taxon>
        <taxon>Microbacteriaceae</taxon>
        <taxon>Agromyces</taxon>
    </lineage>
</organism>
<reference evidence="8" key="1">
    <citation type="submission" date="2022-12" db="EMBL/GenBank/DDBJ databases">
        <title>Reference genome sequencing for broad-spectrum identification of bacterial and archaeal isolates by mass spectrometry.</title>
        <authorList>
            <person name="Sekiguchi Y."/>
            <person name="Tourlousse D.M."/>
        </authorList>
    </citation>
    <scope>NUCLEOTIDE SEQUENCE</scope>
    <source>
        <strain evidence="8">14</strain>
    </source>
</reference>
<evidence type="ECO:0000256" key="4">
    <source>
        <dbReference type="ARBA" id="ARBA00022840"/>
    </source>
</evidence>
<gene>
    <name evidence="8" type="ORF">ARHIZOSPH14_27090</name>
</gene>
<dbReference type="InterPro" id="IPR003439">
    <property type="entry name" value="ABC_transporter-like_ATP-bd"/>
</dbReference>
<feature type="compositionally biased region" description="Acidic residues" evidence="6">
    <location>
        <begin position="143"/>
        <end position="172"/>
    </location>
</feature>
<feature type="region of interest" description="Disordered" evidence="6">
    <location>
        <begin position="1"/>
        <end position="111"/>
    </location>
</feature>
<dbReference type="AlphaFoldDB" id="A0A9W6CXJ6"/>
<feature type="compositionally biased region" description="Low complexity" evidence="6">
    <location>
        <begin position="33"/>
        <end position="50"/>
    </location>
</feature>
<feature type="compositionally biased region" description="Basic and acidic residues" evidence="6">
    <location>
        <begin position="8"/>
        <end position="17"/>
    </location>
</feature>
<dbReference type="PROSITE" id="PS50893">
    <property type="entry name" value="ABC_TRANSPORTER_2"/>
    <property type="match status" value="1"/>
</dbReference>
<accession>A0A9W6CXJ6</accession>
<comment type="caution">
    <text evidence="8">The sequence shown here is derived from an EMBL/GenBank/DDBJ whole genome shotgun (WGS) entry which is preliminary data.</text>
</comment>
<dbReference type="InterPro" id="IPR050763">
    <property type="entry name" value="ABC_transporter_ATP-binding"/>
</dbReference>
<protein>
    <recommendedName>
        <fullName evidence="7">ABC transporter domain-containing protein</fullName>
    </recommendedName>
</protein>
<dbReference type="GO" id="GO:0016887">
    <property type="term" value="F:ATP hydrolysis activity"/>
    <property type="evidence" value="ECO:0007669"/>
    <property type="project" value="InterPro"/>
</dbReference>